<feature type="compositionally biased region" description="Polar residues" evidence="1">
    <location>
        <begin position="1061"/>
        <end position="1075"/>
    </location>
</feature>
<evidence type="ECO:0000256" key="1">
    <source>
        <dbReference type="SAM" id="MobiDB-lite"/>
    </source>
</evidence>
<feature type="region of interest" description="Disordered" evidence="1">
    <location>
        <begin position="1527"/>
        <end position="1564"/>
    </location>
</feature>
<comment type="caution">
    <text evidence="3">The sequence shown here is derived from an EMBL/GenBank/DDBJ whole genome shotgun (WGS) entry which is preliminary data.</text>
</comment>
<evidence type="ECO:0000313" key="4">
    <source>
        <dbReference type="Proteomes" id="UP000288216"/>
    </source>
</evidence>
<feature type="region of interest" description="Disordered" evidence="1">
    <location>
        <begin position="865"/>
        <end position="894"/>
    </location>
</feature>
<protein>
    <recommendedName>
        <fullName evidence="2">Myb-like domain-containing protein</fullName>
    </recommendedName>
</protein>
<reference evidence="3 4" key="1">
    <citation type="journal article" date="2018" name="Nat. Ecol. Evol.">
        <title>Shark genomes provide insights into elasmobranch evolution and the origin of vertebrates.</title>
        <authorList>
            <person name="Hara Y"/>
            <person name="Yamaguchi K"/>
            <person name="Onimaru K"/>
            <person name="Kadota M"/>
            <person name="Koyanagi M"/>
            <person name="Keeley SD"/>
            <person name="Tatsumi K"/>
            <person name="Tanaka K"/>
            <person name="Motone F"/>
            <person name="Kageyama Y"/>
            <person name="Nozu R"/>
            <person name="Adachi N"/>
            <person name="Nishimura O"/>
            <person name="Nakagawa R"/>
            <person name="Tanegashima C"/>
            <person name="Kiyatake I"/>
            <person name="Matsumoto R"/>
            <person name="Murakumo K"/>
            <person name="Nishida K"/>
            <person name="Terakita A"/>
            <person name="Kuratani S"/>
            <person name="Sato K"/>
            <person name="Hyodo S Kuraku.S."/>
        </authorList>
    </citation>
    <scope>NUCLEOTIDE SEQUENCE [LARGE SCALE GENOMIC DNA]</scope>
</reference>
<feature type="compositionally biased region" description="Polar residues" evidence="1">
    <location>
        <begin position="687"/>
        <end position="696"/>
    </location>
</feature>
<proteinExistence type="predicted"/>
<dbReference type="CDD" id="cd00167">
    <property type="entry name" value="SANT"/>
    <property type="match status" value="1"/>
</dbReference>
<dbReference type="PANTHER" id="PTHR22929:SF0">
    <property type="entry name" value="TRANSCRIPTION FACTOR TFIIIB COMPONENT B'' HOMOLOG"/>
    <property type="match status" value="1"/>
</dbReference>
<sequence length="1867" mass="206228">KARRETVPIWETGAPPERTKMTMRDFIYYLPDTNPMLSSFEEEKRPSFPVLTKEPEVGTISSPPNEDEDEESDDAVLGPRVKVAEDGSIIIDDESLTVEVLRKKGPNIVEESDPIFERGSQTTYSSFRKSTHTKPWSNKETDMFFLAISMVGTDFSMIGQLFPNRTRVEIKNKFKREEKLNSWRIDKAFKEKKPLDLAFFGELLSRVLEAESKRKKERNEKTKSQAPRKKSMTKRNRKGKQVSEIESDPDDPDPVDVGVNELVEADPNAVVEANEASCSVEGQEDAQENKIISKLSPTKRKRKRKKKVAAEPAVQETAGGELPQEESGSRGPKQEVLQCKKDIQKSSTLDSGQEDDVGKQIAEGEDECHMAMGEISTNHGTSENKRPSETKRKEKHNDESLSDHGSVALSEETPPVGTENATKPQHVHLQKPEPNLKVTGRKKAGGKGSDQTASEALASYDDAKEDTSDKVKESSVQDQDAPDDESSEINDKVSEKEVSSAPIPEAMEADKTVTEEILASNAQDSGTESRSMEKPEESRAKPGLVTRSRFQKPKPNLGRAVVKKDVSTDERKRVAAQEKAITTKEATILSPTIPITEGSNDSEVFKTRSDICFSPEARTKDTLIPDNIPIQQGAVQGPPGAAIELITPVSQSKAQSPEAAPAPSNSVELPRQSITALDTEIARRSCRGSNKVQQSERTIECVSQDEHEDLKLDSIQESITSKPTRSGRQPRPPAFYKSTAEQKPSTTSTLLSEGENEDKGRSRRARSQKAKPKVGKGFSKKAMQTKNAGKGQGASKMRLVTLRASQEEDDDDEPELVENDDIYLIYPEEVNKAPAFVPIGLRSPEPIQTQVEETMEELEIAVNVSDKNYDSETEQSFPELPEKSDPSQSCTLAPEEDCHPATADQIQHFVEVIEIASEATGQEDNHWSTEAGDGLQDAVYTDVSCVDPKNVEQETDLGSDPPSMQIVLCDTAPDVHIESSRPNEQSVPTAMDLKYGLDFEEPSLSKDSRNARFSSSVIEQSGYSQKSRATRRGRFLKPKPNLSKTTPRSHAEKLYPVTQKRAMQNSAEPSRTTLQNRKHNNETEVDLDDPLQLHLVTVEGDEQNLAMEQVSDEQPNYMVSIPEEQDNCVENKEQVSKTEHLCDKLSLSEQQDNCTGHGKQLSSAQHLDDEAQSVVVQLSIPEQQDICVGHGIQLSRTGNLDDKPQPMDVQLSIPEQQDRSVGHGKQLSSAQHLANEAQPMGVQLSIPEQEDITVGHGKQLSTKHLDDEAQPVDVQLSIPEQQDKSEGRGKQLNRTGNLDDLAQPMNVQLSIPEQQDKCVGHGKQRSRAGNLDNEVQPVGVQLSIPEQQDTGVWHGKQLIRIENLDDEAPPVGVQLSIPEQQDKCVGHGKQLSSAQHLDNEAQPVDVQLSIPEQQDRSEGRGKQLSRTGNLDDLAQPVDVQLSIPEQQDKGVGHGKQLIRTENLDDEAQPVNVQLSISEQQDKCVGHGKQLSSAQHLDNEAQPVGVQLSIPEQQDKCVGHEKQLRTKHLDNEAQPVGEQLSIPEQQDRSEGRGKQLNRTGNLDDLAQPVDVQLSIPEQQDKGVGHGKQLIRSEHLDDEARLVGVQLSIPEQEDISVGHGKQLSRIENLDDEAPPVGVQLSIPEQQDKCVGHGKQLIRTENLGDEAQPVDVQLSIPEQQDECVGCGKQLSSAQHLDNETQPVDVQLTIPEQHNICVGHEKQLRTKHLDDETQPVGVQLSIPEQQDKSEGHGKQLSLFENLDDEAQPVDVQLSIPEQQDVFVEDEEQMSRTKHLDTGTEQLSNRVLPEHDQPQATNQCPEAQDGFSSPACFTQSTSSSCEAADACLTIEAPEMTTELSYVGYSQKVCIIL</sequence>
<feature type="region of interest" description="Disordered" evidence="1">
    <location>
        <begin position="685"/>
        <end position="817"/>
    </location>
</feature>
<dbReference type="OrthoDB" id="272624at2759"/>
<dbReference type="InterPro" id="IPR009057">
    <property type="entry name" value="Homeodomain-like_sf"/>
</dbReference>
<feature type="compositionally biased region" description="Basic and acidic residues" evidence="1">
    <location>
        <begin position="530"/>
        <end position="540"/>
    </location>
</feature>
<feature type="region of interest" description="Disordered" evidence="1">
    <location>
        <begin position="1274"/>
        <end position="1298"/>
    </location>
</feature>
<feature type="compositionally biased region" description="Basic residues" evidence="1">
    <location>
        <begin position="1028"/>
        <end position="1037"/>
    </location>
</feature>
<feature type="compositionally biased region" description="Basic residues" evidence="1">
    <location>
        <begin position="297"/>
        <end position="307"/>
    </location>
</feature>
<gene>
    <name evidence="3" type="ORF">scyTo_0019230</name>
</gene>
<dbReference type="OMA" id="QDKCVGH"/>
<name>A0A401PV83_SCYTO</name>
<dbReference type="GO" id="GO:0001156">
    <property type="term" value="F:TFIIIC-class transcription factor complex binding"/>
    <property type="evidence" value="ECO:0007669"/>
    <property type="project" value="TreeGrafter"/>
</dbReference>
<feature type="compositionally biased region" description="Polar residues" evidence="1">
    <location>
        <begin position="1011"/>
        <end position="1027"/>
    </location>
</feature>
<feature type="compositionally biased region" description="Acidic residues" evidence="1">
    <location>
        <begin position="807"/>
        <end position="817"/>
    </location>
</feature>
<dbReference type="Proteomes" id="UP000288216">
    <property type="component" value="Unassembled WGS sequence"/>
</dbReference>
<feature type="compositionally biased region" description="Basic residues" evidence="1">
    <location>
        <begin position="761"/>
        <end position="774"/>
    </location>
</feature>
<evidence type="ECO:0000259" key="2">
    <source>
        <dbReference type="SMART" id="SM00717"/>
    </source>
</evidence>
<feature type="compositionally biased region" description="Acidic residues" evidence="1">
    <location>
        <begin position="65"/>
        <end position="74"/>
    </location>
</feature>
<feature type="region of interest" description="Disordered" evidence="1">
    <location>
        <begin position="1004"/>
        <end position="1076"/>
    </location>
</feature>
<dbReference type="SMART" id="SM00717">
    <property type="entry name" value="SANT"/>
    <property type="match status" value="1"/>
</dbReference>
<dbReference type="EMBL" id="BFAA01014090">
    <property type="protein sequence ID" value="GCB77037.1"/>
    <property type="molecule type" value="Genomic_DNA"/>
</dbReference>
<dbReference type="SUPFAM" id="SSF46689">
    <property type="entry name" value="Homeodomain-like"/>
    <property type="match status" value="1"/>
</dbReference>
<keyword evidence="4" id="KW-1185">Reference proteome</keyword>
<dbReference type="STRING" id="75743.A0A401PV83"/>
<feature type="non-terminal residue" evidence="3">
    <location>
        <position position="1"/>
    </location>
</feature>
<feature type="compositionally biased region" description="Acidic residues" evidence="1">
    <location>
        <begin position="245"/>
        <end position="254"/>
    </location>
</feature>
<dbReference type="GO" id="GO:0070898">
    <property type="term" value="P:RNA polymerase III preinitiation complex assembly"/>
    <property type="evidence" value="ECO:0007669"/>
    <property type="project" value="TreeGrafter"/>
</dbReference>
<feature type="compositionally biased region" description="Basic and acidic residues" evidence="1">
    <location>
        <begin position="704"/>
        <end position="714"/>
    </location>
</feature>
<feature type="compositionally biased region" description="Basic and acidic residues" evidence="1">
    <location>
        <begin position="211"/>
        <end position="223"/>
    </location>
</feature>
<feature type="region of interest" description="Disordered" evidence="1">
    <location>
        <begin position="647"/>
        <end position="673"/>
    </location>
</feature>
<dbReference type="PANTHER" id="PTHR22929">
    <property type="entry name" value="RNA POLYMERASE III TRANSCRIPTION INITIATION FACTOR B"/>
    <property type="match status" value="1"/>
</dbReference>
<feature type="compositionally biased region" description="Polar residues" evidence="1">
    <location>
        <begin position="663"/>
        <end position="673"/>
    </location>
</feature>
<evidence type="ECO:0000313" key="3">
    <source>
        <dbReference type="EMBL" id="GCB77037.1"/>
    </source>
</evidence>
<feature type="compositionally biased region" description="Basic residues" evidence="1">
    <location>
        <begin position="226"/>
        <end position="240"/>
    </location>
</feature>
<feature type="domain" description="Myb-like" evidence="2">
    <location>
        <begin position="132"/>
        <end position="180"/>
    </location>
</feature>
<dbReference type="GO" id="GO:0000126">
    <property type="term" value="C:transcription factor TFIIIB complex"/>
    <property type="evidence" value="ECO:0007669"/>
    <property type="project" value="TreeGrafter"/>
</dbReference>
<feature type="region of interest" description="Disordered" evidence="1">
    <location>
        <begin position="211"/>
        <end position="570"/>
    </location>
</feature>
<feature type="compositionally biased region" description="Polar residues" evidence="1">
    <location>
        <begin position="520"/>
        <end position="529"/>
    </location>
</feature>
<dbReference type="Pfam" id="PF15963">
    <property type="entry name" value="Myb_DNA-bind_7"/>
    <property type="match status" value="1"/>
</dbReference>
<feature type="compositionally biased region" description="Basic and acidic residues" evidence="1">
    <location>
        <begin position="489"/>
        <end position="498"/>
    </location>
</feature>
<dbReference type="Gene3D" id="1.10.10.60">
    <property type="entry name" value="Homeodomain-like"/>
    <property type="match status" value="1"/>
</dbReference>
<feature type="region of interest" description="Disordered" evidence="1">
    <location>
        <begin position="38"/>
        <end position="79"/>
    </location>
</feature>
<feature type="compositionally biased region" description="Basic and acidic residues" evidence="1">
    <location>
        <begin position="382"/>
        <end position="402"/>
    </location>
</feature>
<feature type="region of interest" description="Disordered" evidence="1">
    <location>
        <begin position="1409"/>
        <end position="1433"/>
    </location>
</feature>
<organism evidence="3 4">
    <name type="scientific">Scyliorhinus torazame</name>
    <name type="common">Cloudy catshark</name>
    <name type="synonym">Catulus torazame</name>
    <dbReference type="NCBI Taxonomy" id="75743"/>
    <lineage>
        <taxon>Eukaryota</taxon>
        <taxon>Metazoa</taxon>
        <taxon>Chordata</taxon>
        <taxon>Craniata</taxon>
        <taxon>Vertebrata</taxon>
        <taxon>Chondrichthyes</taxon>
        <taxon>Elasmobranchii</taxon>
        <taxon>Galeomorphii</taxon>
        <taxon>Galeoidea</taxon>
        <taxon>Carcharhiniformes</taxon>
        <taxon>Scyliorhinidae</taxon>
        <taxon>Scyliorhinus</taxon>
    </lineage>
</organism>
<accession>A0A401PV83</accession>
<feature type="compositionally biased region" description="Polar residues" evidence="1">
    <location>
        <begin position="715"/>
        <end position="727"/>
    </location>
</feature>
<dbReference type="InterPro" id="IPR001005">
    <property type="entry name" value="SANT/Myb"/>
</dbReference>
<dbReference type="InterPro" id="IPR039467">
    <property type="entry name" value="TFIIIB_B''_Myb"/>
</dbReference>
<feature type="compositionally biased region" description="Polar residues" evidence="1">
    <location>
        <begin position="739"/>
        <end position="751"/>
    </location>
</feature>
<feature type="compositionally biased region" description="Basic and acidic residues" evidence="1">
    <location>
        <begin position="461"/>
        <end position="475"/>
    </location>
</feature>